<feature type="chain" id="PRO_5035300138" description="Alginate export domain-containing protein" evidence="1">
    <location>
        <begin position="32"/>
        <end position="460"/>
    </location>
</feature>
<reference evidence="2" key="2">
    <citation type="submission" date="2020-09" db="EMBL/GenBank/DDBJ databases">
        <authorList>
            <person name="Sun Q."/>
            <person name="Zhou Y."/>
        </authorList>
    </citation>
    <scope>NUCLEOTIDE SEQUENCE</scope>
    <source>
        <strain evidence="2">CGMCC 1.15448</strain>
    </source>
</reference>
<evidence type="ECO:0000313" key="2">
    <source>
        <dbReference type="EMBL" id="GGA94551.1"/>
    </source>
</evidence>
<comment type="caution">
    <text evidence="2">The sequence shown here is derived from an EMBL/GenBank/DDBJ whole genome shotgun (WGS) entry which is preliminary data.</text>
</comment>
<sequence>MKTLISLTRSKNAVRHLFTITLLAFGLTAAAQQGAMQYYRPNDKTGLNVFETTKNDTTSFQKLHVKVGGNFEETFQNLYNKNTASSMTLPGYTGNVNSLESLTPGFNLANANLNIDVQVADGIRVNLTTYLASRHHENVWVKGGYIQFDKLLFLHSAFIDNIMKSLTIKVGQFDVNYGDQVFRRTDGGNTIYNPFIENYIMDEFATEIGGEVIYHHKSGLFALGGVTNGELDPTVLGSSKIDSATGKLNGYDAAWHGKVGFDKQVTPDLRVRLSGSFYTVKSANSNTLFGGDRTGSHYYDVMSNAAIAKGTTLNDGNDYNPFSGRLNPGFSEEVNTFMGNAFLKYKGLELFGTAENAKGRNITEKTQRQATQYAIDVIYRFTRNENFWVAFRYNTVNAALLGYHNNVTIQREAGSVGWFLTRNVMLKAEYVNQVYMGYPTNNLLNGGKFYGYCVEASIAF</sequence>
<keyword evidence="1" id="KW-0732">Signal</keyword>
<accession>A0A8J2XSE2</accession>
<protein>
    <recommendedName>
        <fullName evidence="4">Alginate export domain-containing protein</fullName>
    </recommendedName>
</protein>
<evidence type="ECO:0000313" key="3">
    <source>
        <dbReference type="Proteomes" id="UP000607559"/>
    </source>
</evidence>
<evidence type="ECO:0000256" key="1">
    <source>
        <dbReference type="SAM" id="SignalP"/>
    </source>
</evidence>
<reference evidence="2" key="1">
    <citation type="journal article" date="2014" name="Int. J. Syst. Evol. Microbiol.">
        <title>Complete genome sequence of Corynebacterium casei LMG S-19264T (=DSM 44701T), isolated from a smear-ripened cheese.</title>
        <authorList>
            <consortium name="US DOE Joint Genome Institute (JGI-PGF)"/>
            <person name="Walter F."/>
            <person name="Albersmeier A."/>
            <person name="Kalinowski J."/>
            <person name="Ruckert C."/>
        </authorList>
    </citation>
    <scope>NUCLEOTIDE SEQUENCE</scope>
    <source>
        <strain evidence="2">CGMCC 1.15448</strain>
    </source>
</reference>
<gene>
    <name evidence="2" type="ORF">GCM10011511_17310</name>
</gene>
<feature type="signal peptide" evidence="1">
    <location>
        <begin position="1"/>
        <end position="31"/>
    </location>
</feature>
<proteinExistence type="predicted"/>
<dbReference type="EMBL" id="BMJC01000002">
    <property type="protein sequence ID" value="GGA94551.1"/>
    <property type="molecule type" value="Genomic_DNA"/>
</dbReference>
<dbReference type="Proteomes" id="UP000607559">
    <property type="component" value="Unassembled WGS sequence"/>
</dbReference>
<name>A0A8J2XSE2_9BACT</name>
<evidence type="ECO:0008006" key="4">
    <source>
        <dbReference type="Google" id="ProtNLM"/>
    </source>
</evidence>
<dbReference type="AlphaFoldDB" id="A0A8J2XSE2"/>
<dbReference type="RefSeq" id="WP_188930666.1">
    <property type="nucleotide sequence ID" value="NZ_BMJC01000002.1"/>
</dbReference>
<organism evidence="2 3">
    <name type="scientific">Puia dinghuensis</name>
    <dbReference type="NCBI Taxonomy" id="1792502"/>
    <lineage>
        <taxon>Bacteria</taxon>
        <taxon>Pseudomonadati</taxon>
        <taxon>Bacteroidota</taxon>
        <taxon>Chitinophagia</taxon>
        <taxon>Chitinophagales</taxon>
        <taxon>Chitinophagaceae</taxon>
        <taxon>Puia</taxon>
    </lineage>
</organism>
<keyword evidence="3" id="KW-1185">Reference proteome</keyword>